<accession>A0A7S0RAW9</accession>
<evidence type="ECO:0000313" key="3">
    <source>
        <dbReference type="EMBL" id="CAD8671595.1"/>
    </source>
</evidence>
<proteinExistence type="predicted"/>
<dbReference type="InterPro" id="IPR003582">
    <property type="entry name" value="ShKT_dom"/>
</dbReference>
<feature type="chain" id="PRO_5030857711" description="ShKT domain-containing protein" evidence="1">
    <location>
        <begin position="40"/>
        <end position="328"/>
    </location>
</feature>
<evidence type="ECO:0000256" key="1">
    <source>
        <dbReference type="SAM" id="SignalP"/>
    </source>
</evidence>
<dbReference type="PROSITE" id="PS51257">
    <property type="entry name" value="PROKAR_LIPOPROTEIN"/>
    <property type="match status" value="1"/>
</dbReference>
<feature type="signal peptide" evidence="1">
    <location>
        <begin position="1"/>
        <end position="39"/>
    </location>
</feature>
<keyword evidence="1" id="KW-0732">Signal</keyword>
<dbReference type="PANTHER" id="PTHR46873:SF1">
    <property type="entry name" value="EXPRESSED PROTEIN"/>
    <property type="match status" value="1"/>
</dbReference>
<dbReference type="Gene3D" id="2.40.100.10">
    <property type="entry name" value="Cyclophilin-like"/>
    <property type="match status" value="1"/>
</dbReference>
<dbReference type="PANTHER" id="PTHR46873">
    <property type="entry name" value="EXPRESSED PROTEIN"/>
    <property type="match status" value="1"/>
</dbReference>
<evidence type="ECO:0000259" key="2">
    <source>
        <dbReference type="PROSITE" id="PS51670"/>
    </source>
</evidence>
<reference evidence="3" key="1">
    <citation type="submission" date="2021-01" db="EMBL/GenBank/DDBJ databases">
        <authorList>
            <person name="Corre E."/>
            <person name="Pelletier E."/>
            <person name="Niang G."/>
            <person name="Scheremetjew M."/>
            <person name="Finn R."/>
            <person name="Kale V."/>
            <person name="Holt S."/>
            <person name="Cochrane G."/>
            <person name="Meng A."/>
            <person name="Brown T."/>
            <person name="Cohen L."/>
        </authorList>
    </citation>
    <scope>NUCLEOTIDE SEQUENCE</scope>
    <source>
        <strain evidence="3">CCMP722</strain>
    </source>
</reference>
<feature type="domain" description="ShKT" evidence="2">
    <location>
        <begin position="83"/>
        <end position="117"/>
    </location>
</feature>
<dbReference type="SMART" id="SM00254">
    <property type="entry name" value="ShKT"/>
    <property type="match status" value="1"/>
</dbReference>
<organism evidence="3">
    <name type="scientific">Pyramimonas obovata</name>
    <dbReference type="NCBI Taxonomy" id="1411642"/>
    <lineage>
        <taxon>Eukaryota</taxon>
        <taxon>Viridiplantae</taxon>
        <taxon>Chlorophyta</taxon>
        <taxon>Pyramimonadophyceae</taxon>
        <taxon>Pyramimonadales</taxon>
        <taxon>Pyramimonadaceae</taxon>
        <taxon>Pyramimonas</taxon>
        <taxon>Pyramimonas incertae sedis</taxon>
    </lineage>
</organism>
<dbReference type="EMBL" id="HBFA01021511">
    <property type="protein sequence ID" value="CAD8671595.1"/>
    <property type="molecule type" value="Transcribed_RNA"/>
</dbReference>
<dbReference type="Pfam" id="PF01549">
    <property type="entry name" value="ShK"/>
    <property type="match status" value="1"/>
</dbReference>
<gene>
    <name evidence="3" type="ORF">POBO1169_LOCUS10956</name>
</gene>
<dbReference type="SUPFAM" id="SSF50891">
    <property type="entry name" value="Cyclophilin-like"/>
    <property type="match status" value="1"/>
</dbReference>
<sequence length="328" mass="36623">MTSFKSSTGRGIAHSFTRGSTTSQLLILVLVSCVLGTHGEQLTQRRALRAVNRNQAFIGYSERRSGDSLILQDAPLSLPFKACVDTSKFCEHWVDKGECETNMIFMNRTCPASCAFCKKAIVPPPPSPPPPTGLEPYRGFWGKDTPMKVVLSSAAGEIEVRVRTDVSPSTVEAVLKLAVQNERTGACPRCRLYRNEAAPPRRPDYRGEGPYGLVQGSLGSDFTLGLVPEFKGVSVDRGAVCLIPGTTDFFISVMDHPEWTDSFIVWGRVEDMTVVDAITRLPFTEYRHPKYRTLMRMLAKELPFSLSLRPETPNEQARRWRGDWSRDF</sequence>
<dbReference type="PROSITE" id="PS51670">
    <property type="entry name" value="SHKT"/>
    <property type="match status" value="1"/>
</dbReference>
<dbReference type="InterPro" id="IPR029000">
    <property type="entry name" value="Cyclophilin-like_dom_sf"/>
</dbReference>
<protein>
    <recommendedName>
        <fullName evidence="2">ShKT domain-containing protein</fullName>
    </recommendedName>
</protein>
<dbReference type="AlphaFoldDB" id="A0A7S0RAW9"/>
<name>A0A7S0RAW9_9CHLO</name>